<evidence type="ECO:0000256" key="1">
    <source>
        <dbReference type="SAM" id="MobiDB-lite"/>
    </source>
</evidence>
<dbReference type="GeneID" id="57959916"/>
<gene>
    <name evidence="3" type="ORF">HMPREF1090_01599</name>
</gene>
<feature type="compositionally biased region" description="Basic residues" evidence="1">
    <location>
        <begin position="89"/>
        <end position="99"/>
    </location>
</feature>
<feature type="signal peptide" evidence="2">
    <location>
        <begin position="1"/>
        <end position="24"/>
    </location>
</feature>
<dbReference type="EMBL" id="AGYR01000013">
    <property type="protein sequence ID" value="ENZ17649.1"/>
    <property type="molecule type" value="Genomic_DNA"/>
</dbReference>
<dbReference type="AlphaFoldDB" id="A0A0E2HCJ9"/>
<evidence type="ECO:0000313" key="3">
    <source>
        <dbReference type="EMBL" id="ENZ17649.1"/>
    </source>
</evidence>
<feature type="region of interest" description="Disordered" evidence="1">
    <location>
        <begin position="67"/>
        <end position="99"/>
    </location>
</feature>
<evidence type="ECO:0000313" key="4">
    <source>
        <dbReference type="Proteomes" id="UP000013085"/>
    </source>
</evidence>
<reference evidence="3 4" key="1">
    <citation type="submission" date="2013-01" db="EMBL/GenBank/DDBJ databases">
        <title>The Genome Sequence of Clostridium clostridioforme 90A8.</title>
        <authorList>
            <consortium name="The Broad Institute Genome Sequencing Platform"/>
            <person name="Earl A."/>
            <person name="Ward D."/>
            <person name="Feldgarden M."/>
            <person name="Gevers D."/>
            <person name="Courvalin P."/>
            <person name="Lambert T."/>
            <person name="Walker B."/>
            <person name="Young S.K."/>
            <person name="Zeng Q."/>
            <person name="Gargeya S."/>
            <person name="Fitzgerald M."/>
            <person name="Haas B."/>
            <person name="Abouelleil A."/>
            <person name="Alvarado L."/>
            <person name="Arachchi H.M."/>
            <person name="Berlin A.M."/>
            <person name="Chapman S.B."/>
            <person name="Dewar J."/>
            <person name="Goldberg J."/>
            <person name="Griggs A."/>
            <person name="Gujja S."/>
            <person name="Hansen M."/>
            <person name="Howarth C."/>
            <person name="Imamovic A."/>
            <person name="Larimer J."/>
            <person name="McCowan C."/>
            <person name="Murphy C."/>
            <person name="Neiman D."/>
            <person name="Pearson M."/>
            <person name="Priest M."/>
            <person name="Roberts A."/>
            <person name="Saif S."/>
            <person name="Shea T."/>
            <person name="Sisk P."/>
            <person name="Sykes S."/>
            <person name="Wortman J."/>
            <person name="Nusbaum C."/>
            <person name="Birren B."/>
        </authorList>
    </citation>
    <scope>NUCLEOTIDE SEQUENCE [LARGE SCALE GENOMIC DNA]</scope>
    <source>
        <strain evidence="3 4">90A8</strain>
    </source>
</reference>
<organism evidence="3 4">
    <name type="scientific">[Clostridium] clostridioforme 90A8</name>
    <dbReference type="NCBI Taxonomy" id="999408"/>
    <lineage>
        <taxon>Bacteria</taxon>
        <taxon>Bacillati</taxon>
        <taxon>Bacillota</taxon>
        <taxon>Clostridia</taxon>
        <taxon>Lachnospirales</taxon>
        <taxon>Lachnospiraceae</taxon>
        <taxon>Enterocloster</taxon>
    </lineage>
</organism>
<comment type="caution">
    <text evidence="3">The sequence shown here is derived from an EMBL/GenBank/DDBJ whole genome shotgun (WGS) entry which is preliminary data.</text>
</comment>
<proteinExistence type="predicted"/>
<name>A0A0E2HCJ9_9FIRM</name>
<dbReference type="Proteomes" id="UP000013085">
    <property type="component" value="Unassembled WGS sequence"/>
</dbReference>
<keyword evidence="2" id="KW-0732">Signal</keyword>
<evidence type="ECO:0000256" key="2">
    <source>
        <dbReference type="SAM" id="SignalP"/>
    </source>
</evidence>
<protein>
    <submittedName>
        <fullName evidence="3">Uncharacterized protein</fullName>
    </submittedName>
</protein>
<sequence length="99" mass="10450">MKIRTIMTAAATGILLTAAGSSLAWGAGRTCPRGYAGCTDYKYCRSHEHGDCEGRWSEDGDWICPDGNHGQTSSPGTSGYGCHGGNSPHGRRGCGSHYR</sequence>
<feature type="chain" id="PRO_5002395376" evidence="2">
    <location>
        <begin position="25"/>
        <end position="99"/>
    </location>
</feature>
<accession>A0A0E2HCJ9</accession>
<dbReference type="HOGENOM" id="CLU_2315321_0_0_9"/>
<dbReference type="RefSeq" id="WP_002583541.1">
    <property type="nucleotide sequence ID" value="NZ_KB851018.1"/>
</dbReference>